<dbReference type="InterPro" id="IPR036641">
    <property type="entry name" value="HPT_dom_sf"/>
</dbReference>
<dbReference type="SUPFAM" id="SSF47226">
    <property type="entry name" value="Histidine-containing phosphotransfer domain, HPT domain"/>
    <property type="match status" value="1"/>
</dbReference>
<dbReference type="InterPro" id="IPR000014">
    <property type="entry name" value="PAS"/>
</dbReference>
<evidence type="ECO:0000256" key="11">
    <source>
        <dbReference type="ARBA" id="ARBA00023136"/>
    </source>
</evidence>
<keyword evidence="5 12" id="KW-0597">Phosphoprotein</keyword>
<comment type="caution">
    <text evidence="18">The sequence shown here is derived from an EMBL/GenBank/DDBJ whole genome shotgun (WGS) entry which is preliminary data.</text>
</comment>
<dbReference type="PRINTS" id="PR00344">
    <property type="entry name" value="BCTRLSENSOR"/>
</dbReference>
<evidence type="ECO:0000256" key="2">
    <source>
        <dbReference type="ARBA" id="ARBA00004651"/>
    </source>
</evidence>
<dbReference type="Gene3D" id="3.40.50.2300">
    <property type="match status" value="1"/>
</dbReference>
<evidence type="ECO:0000259" key="15">
    <source>
        <dbReference type="PROSITE" id="PS50110"/>
    </source>
</evidence>
<feature type="domain" description="PAC" evidence="17">
    <location>
        <begin position="118"/>
        <end position="171"/>
    </location>
</feature>
<dbReference type="Proteomes" id="UP000625631">
    <property type="component" value="Unassembled WGS sequence"/>
</dbReference>
<evidence type="ECO:0000256" key="12">
    <source>
        <dbReference type="PROSITE-ProRule" id="PRU00169"/>
    </source>
</evidence>
<dbReference type="Gene3D" id="3.30.565.10">
    <property type="entry name" value="Histidine kinase-like ATPase, C-terminal domain"/>
    <property type="match status" value="1"/>
</dbReference>
<evidence type="ECO:0000256" key="5">
    <source>
        <dbReference type="ARBA" id="ARBA00022553"/>
    </source>
</evidence>
<gene>
    <name evidence="18" type="ORF">I7X13_16905</name>
</gene>
<evidence type="ECO:0000256" key="9">
    <source>
        <dbReference type="ARBA" id="ARBA00022989"/>
    </source>
</evidence>
<keyword evidence="11" id="KW-0472">Membrane</keyword>
<dbReference type="SUPFAM" id="SSF55874">
    <property type="entry name" value="ATPase domain of HSP90 chaperone/DNA topoisomerase II/histidine kinase"/>
    <property type="match status" value="1"/>
</dbReference>
<dbReference type="PANTHER" id="PTHR45339">
    <property type="entry name" value="HYBRID SIGNAL TRANSDUCTION HISTIDINE KINASE J"/>
    <property type="match status" value="1"/>
</dbReference>
<evidence type="ECO:0000256" key="3">
    <source>
        <dbReference type="ARBA" id="ARBA00012438"/>
    </source>
</evidence>
<dbReference type="InterPro" id="IPR005467">
    <property type="entry name" value="His_kinase_dom"/>
</dbReference>
<dbReference type="CDD" id="cd00082">
    <property type="entry name" value="HisKA"/>
    <property type="match status" value="1"/>
</dbReference>
<dbReference type="Gene3D" id="1.20.120.160">
    <property type="entry name" value="HPT domain"/>
    <property type="match status" value="1"/>
</dbReference>
<evidence type="ECO:0000259" key="14">
    <source>
        <dbReference type="PROSITE" id="PS50109"/>
    </source>
</evidence>
<protein>
    <recommendedName>
        <fullName evidence="3">histidine kinase</fullName>
        <ecNumber evidence="3">2.7.13.3</ecNumber>
    </recommendedName>
</protein>
<feature type="domain" description="Response regulatory" evidence="15">
    <location>
        <begin position="552"/>
        <end position="670"/>
    </location>
</feature>
<keyword evidence="9" id="KW-1133">Transmembrane helix</keyword>
<evidence type="ECO:0000256" key="4">
    <source>
        <dbReference type="ARBA" id="ARBA00022475"/>
    </source>
</evidence>
<evidence type="ECO:0000256" key="13">
    <source>
        <dbReference type="SAM" id="Coils"/>
    </source>
</evidence>
<keyword evidence="4" id="KW-1003">Cell membrane</keyword>
<dbReference type="InterPro" id="IPR013656">
    <property type="entry name" value="PAS_4"/>
</dbReference>
<dbReference type="Pfam" id="PF00512">
    <property type="entry name" value="HisKA"/>
    <property type="match status" value="1"/>
</dbReference>
<feature type="coiled-coil region" evidence="13">
    <location>
        <begin position="10"/>
        <end position="44"/>
    </location>
</feature>
<feature type="domain" description="Histidine kinase" evidence="14">
    <location>
        <begin position="306"/>
        <end position="529"/>
    </location>
</feature>
<accession>A0ABS0QAM1</accession>
<evidence type="ECO:0000259" key="16">
    <source>
        <dbReference type="PROSITE" id="PS50112"/>
    </source>
</evidence>
<dbReference type="NCBIfam" id="TIGR00229">
    <property type="entry name" value="sensory_box"/>
    <property type="match status" value="1"/>
</dbReference>
<dbReference type="InterPro" id="IPR004358">
    <property type="entry name" value="Sig_transdc_His_kin-like_C"/>
</dbReference>
<dbReference type="InterPro" id="IPR003594">
    <property type="entry name" value="HATPase_dom"/>
</dbReference>
<sequence>MPDSLPAITSLEASATLAEATARIAALEKELALAREQASSAAQQLAFYETILNSLPAEIGVVDAELRFQYLNPAAMADPAARQAAQGKTLAELAPQPGCPPEFTPRHRALFDRACAGQVVEWTEVVAKPSGPRHFLRRLQPVFGPDGALAWFIGYGLDVTDREQARQALADEQAFTRQVLDTTPSMIFVRDRAGKFLFQNRAIQELHAAAQLSGDADSRHRTRDEELARFAEIDAQVMDGNREIVVEDCFTLADGSVRWYHSTKRPLHRPDGTVHVLGVSTDITELKAAQLAAEAAATARQNFLANMSHEIRTPLNGVLGMAAHLTKTPLDPRQQQLIDIMQRSGQHLLSVVNDVLDMAKISSGKLEMEQVAFNLCDSVSAALQPLALQATEKGLVFEGTSLRTSCPQPWVIGDAHRLNQIIINLVSNALKFTERGIINASSELVAETADTLTVRFSVADTGIGIAPSQQERIFESFTQAYADTSRQFGGTGLGLSIARALVAQLGGTLTMTSAVGRGTTFVFTVTLPKAPVPAQARGFTAAYDTGRLAGVRVLMVEDNEINRAVAQMTLAPWGVVLEEAVDGPAGLACLEANYYDIVLMDIQMPGMSGVDVTRNLRQLPDARRANTPVIALTANAFRSDVEQYLAAGMNDYLAKPFDEEVLYHKMEALLAAPAEPLYDLARLRQQSQGHAAFVGQILRSFQTNMPLSLAQLRAAAAARHWAQVAEIAHHIKPNLLALGVVAAAAPLETLGRAHPKATPATLPAPEVLAEAVEQLAAVVGRVLAAMPAELAALEAAA</sequence>
<dbReference type="Pfam" id="PF08448">
    <property type="entry name" value="PAS_4"/>
    <property type="match status" value="2"/>
</dbReference>
<dbReference type="SMART" id="SM00387">
    <property type="entry name" value="HATPase_c"/>
    <property type="match status" value="1"/>
</dbReference>
<comment type="subcellular location">
    <subcellularLocation>
        <location evidence="2">Cell membrane</location>
        <topology evidence="2">Multi-pass membrane protein</topology>
    </subcellularLocation>
</comment>
<dbReference type="InterPro" id="IPR035965">
    <property type="entry name" value="PAS-like_dom_sf"/>
</dbReference>
<dbReference type="Pfam" id="PF00072">
    <property type="entry name" value="Response_reg"/>
    <property type="match status" value="1"/>
</dbReference>
<feature type="domain" description="PAC" evidence="17">
    <location>
        <begin position="240"/>
        <end position="295"/>
    </location>
</feature>
<organism evidence="18 19">
    <name type="scientific">Hymenobacter negativus</name>
    <dbReference type="NCBI Taxonomy" id="2795026"/>
    <lineage>
        <taxon>Bacteria</taxon>
        <taxon>Pseudomonadati</taxon>
        <taxon>Bacteroidota</taxon>
        <taxon>Cytophagia</taxon>
        <taxon>Cytophagales</taxon>
        <taxon>Hymenobacteraceae</taxon>
        <taxon>Hymenobacter</taxon>
    </lineage>
</organism>
<proteinExistence type="predicted"/>
<evidence type="ECO:0000256" key="6">
    <source>
        <dbReference type="ARBA" id="ARBA00022692"/>
    </source>
</evidence>
<dbReference type="PROSITE" id="PS50110">
    <property type="entry name" value="RESPONSE_REGULATORY"/>
    <property type="match status" value="1"/>
</dbReference>
<dbReference type="PANTHER" id="PTHR45339:SF1">
    <property type="entry name" value="HYBRID SIGNAL TRANSDUCTION HISTIDINE KINASE J"/>
    <property type="match status" value="1"/>
</dbReference>
<keyword evidence="6" id="KW-0812">Transmembrane</keyword>
<dbReference type="SMART" id="SM00388">
    <property type="entry name" value="HisKA"/>
    <property type="match status" value="1"/>
</dbReference>
<dbReference type="Pfam" id="PF02518">
    <property type="entry name" value="HATPase_c"/>
    <property type="match status" value="1"/>
</dbReference>
<evidence type="ECO:0000256" key="7">
    <source>
        <dbReference type="ARBA" id="ARBA00022741"/>
    </source>
</evidence>
<comment type="catalytic activity">
    <reaction evidence="1">
        <text>ATP + protein L-histidine = ADP + protein N-phospho-L-histidine.</text>
        <dbReference type="EC" id="2.7.13.3"/>
    </reaction>
</comment>
<dbReference type="Gene3D" id="3.30.450.20">
    <property type="entry name" value="PAS domain"/>
    <property type="match status" value="2"/>
</dbReference>
<dbReference type="InterPro" id="IPR003661">
    <property type="entry name" value="HisK_dim/P_dom"/>
</dbReference>
<dbReference type="InterPro" id="IPR036890">
    <property type="entry name" value="HATPase_C_sf"/>
</dbReference>
<dbReference type="SUPFAM" id="SSF55785">
    <property type="entry name" value="PYP-like sensor domain (PAS domain)"/>
    <property type="match status" value="2"/>
</dbReference>
<dbReference type="PROSITE" id="PS50112">
    <property type="entry name" value="PAS"/>
    <property type="match status" value="1"/>
</dbReference>
<dbReference type="InterPro" id="IPR011006">
    <property type="entry name" value="CheY-like_superfamily"/>
</dbReference>
<dbReference type="InterPro" id="IPR036097">
    <property type="entry name" value="HisK_dim/P_sf"/>
</dbReference>
<dbReference type="InterPro" id="IPR001789">
    <property type="entry name" value="Sig_transdc_resp-reg_receiver"/>
</dbReference>
<keyword evidence="19" id="KW-1185">Reference proteome</keyword>
<dbReference type="SMART" id="SM00091">
    <property type="entry name" value="PAS"/>
    <property type="match status" value="2"/>
</dbReference>
<evidence type="ECO:0000313" key="18">
    <source>
        <dbReference type="EMBL" id="MBH8559744.1"/>
    </source>
</evidence>
<feature type="domain" description="PAS" evidence="16">
    <location>
        <begin position="172"/>
        <end position="206"/>
    </location>
</feature>
<keyword evidence="13" id="KW-0175">Coiled coil</keyword>
<dbReference type="PROSITE" id="PS50109">
    <property type="entry name" value="HIS_KIN"/>
    <property type="match status" value="1"/>
</dbReference>
<dbReference type="RefSeq" id="WP_198076370.1">
    <property type="nucleotide sequence ID" value="NZ_JAEDAE010000008.1"/>
</dbReference>
<keyword evidence="10" id="KW-0902">Two-component regulatory system</keyword>
<evidence type="ECO:0000313" key="19">
    <source>
        <dbReference type="Proteomes" id="UP000625631"/>
    </source>
</evidence>
<dbReference type="EC" id="2.7.13.3" evidence="3"/>
<dbReference type="Gene3D" id="1.10.287.130">
    <property type="match status" value="1"/>
</dbReference>
<dbReference type="EMBL" id="JAEDAE010000008">
    <property type="protein sequence ID" value="MBH8559744.1"/>
    <property type="molecule type" value="Genomic_DNA"/>
</dbReference>
<keyword evidence="7" id="KW-0547">Nucleotide-binding</keyword>
<keyword evidence="8" id="KW-0067">ATP-binding</keyword>
<dbReference type="SMART" id="SM00448">
    <property type="entry name" value="REC"/>
    <property type="match status" value="1"/>
</dbReference>
<evidence type="ECO:0000259" key="17">
    <source>
        <dbReference type="PROSITE" id="PS50113"/>
    </source>
</evidence>
<dbReference type="CDD" id="cd16922">
    <property type="entry name" value="HATPase_EvgS-ArcB-TorS-like"/>
    <property type="match status" value="1"/>
</dbReference>
<name>A0ABS0QAM1_9BACT</name>
<evidence type="ECO:0000256" key="8">
    <source>
        <dbReference type="ARBA" id="ARBA00022840"/>
    </source>
</evidence>
<evidence type="ECO:0000256" key="1">
    <source>
        <dbReference type="ARBA" id="ARBA00000085"/>
    </source>
</evidence>
<dbReference type="SUPFAM" id="SSF47384">
    <property type="entry name" value="Homodimeric domain of signal transducing histidine kinase"/>
    <property type="match status" value="1"/>
</dbReference>
<dbReference type="InterPro" id="IPR000700">
    <property type="entry name" value="PAS-assoc_C"/>
</dbReference>
<reference evidence="18 19" key="1">
    <citation type="submission" date="2020-12" db="EMBL/GenBank/DDBJ databases">
        <title>Hymenobacter sp.</title>
        <authorList>
            <person name="Kim M.K."/>
        </authorList>
    </citation>
    <scope>NUCLEOTIDE SEQUENCE [LARGE SCALE GENOMIC DNA]</scope>
    <source>
        <strain evidence="18 19">BT442</strain>
    </source>
</reference>
<evidence type="ECO:0000256" key="10">
    <source>
        <dbReference type="ARBA" id="ARBA00023012"/>
    </source>
</evidence>
<dbReference type="PROSITE" id="PS50113">
    <property type="entry name" value="PAC"/>
    <property type="match status" value="2"/>
</dbReference>
<dbReference type="SUPFAM" id="SSF52172">
    <property type="entry name" value="CheY-like"/>
    <property type="match status" value="1"/>
</dbReference>
<feature type="modified residue" description="4-aspartylphosphate" evidence="12">
    <location>
        <position position="601"/>
    </location>
</feature>
<dbReference type="CDD" id="cd17546">
    <property type="entry name" value="REC_hyHK_CKI1_RcsC-like"/>
    <property type="match status" value="1"/>
</dbReference>